<protein>
    <submittedName>
        <fullName evidence="2">Putative ATP-dependent DNA helicase HFM1</fullName>
    </submittedName>
</protein>
<dbReference type="InterPro" id="IPR052247">
    <property type="entry name" value="Meiotic_Crossover_Helicase"/>
</dbReference>
<dbReference type="PANTHER" id="PTHR47835">
    <property type="entry name" value="HFM1, ATP DEPENDENT DNA HELICASE HOMOLOG"/>
    <property type="match status" value="1"/>
</dbReference>
<dbReference type="InterPro" id="IPR027417">
    <property type="entry name" value="P-loop_NTPase"/>
</dbReference>
<organism evidence="2 3">
    <name type="scientific">Thelohanellus kitauei</name>
    <name type="common">Myxosporean</name>
    <dbReference type="NCBI Taxonomy" id="669202"/>
    <lineage>
        <taxon>Eukaryota</taxon>
        <taxon>Metazoa</taxon>
        <taxon>Cnidaria</taxon>
        <taxon>Myxozoa</taxon>
        <taxon>Myxosporea</taxon>
        <taxon>Bivalvulida</taxon>
        <taxon>Platysporina</taxon>
        <taxon>Myxobolidae</taxon>
        <taxon>Thelohanellus</taxon>
    </lineage>
</organism>
<keyword evidence="3" id="KW-1185">Reference proteome</keyword>
<keyword evidence="2" id="KW-0067">ATP-binding</keyword>
<dbReference type="AlphaFoldDB" id="A0A0C2MYX8"/>
<dbReference type="SUPFAM" id="SSF52540">
    <property type="entry name" value="P-loop containing nucleoside triphosphate hydrolases"/>
    <property type="match status" value="1"/>
</dbReference>
<keyword evidence="2" id="KW-0347">Helicase</keyword>
<dbReference type="Gene3D" id="3.40.50.300">
    <property type="entry name" value="P-loop containing nucleotide triphosphate hydrolases"/>
    <property type="match status" value="1"/>
</dbReference>
<dbReference type="Pfam" id="PF00270">
    <property type="entry name" value="DEAD"/>
    <property type="match status" value="1"/>
</dbReference>
<dbReference type="GO" id="GO:0043138">
    <property type="term" value="F:3'-5' DNA helicase activity"/>
    <property type="evidence" value="ECO:0007669"/>
    <property type="project" value="UniProtKB-EC"/>
</dbReference>
<dbReference type="GO" id="GO:0003676">
    <property type="term" value="F:nucleic acid binding"/>
    <property type="evidence" value="ECO:0007669"/>
    <property type="project" value="InterPro"/>
</dbReference>
<dbReference type="GO" id="GO:0016787">
    <property type="term" value="F:hydrolase activity"/>
    <property type="evidence" value="ECO:0007669"/>
    <property type="project" value="UniProtKB-KW"/>
</dbReference>
<dbReference type="PANTHER" id="PTHR47835:SF3">
    <property type="entry name" value="HELICASE FOR MEIOSIS 1"/>
    <property type="match status" value="1"/>
</dbReference>
<evidence type="ECO:0000259" key="1">
    <source>
        <dbReference type="PROSITE" id="PS51192"/>
    </source>
</evidence>
<gene>
    <name evidence="2" type="ORF">RF11_05990</name>
</gene>
<dbReference type="InterPro" id="IPR014001">
    <property type="entry name" value="Helicase_ATP-bd"/>
</dbReference>
<dbReference type="OrthoDB" id="5984492at2759"/>
<reference evidence="2 3" key="1">
    <citation type="journal article" date="2014" name="Genome Biol. Evol.">
        <title>The genome of the myxosporean Thelohanellus kitauei shows adaptations to nutrient acquisition within its fish host.</title>
        <authorList>
            <person name="Yang Y."/>
            <person name="Xiong J."/>
            <person name="Zhou Z."/>
            <person name="Huo F."/>
            <person name="Miao W."/>
            <person name="Ran C."/>
            <person name="Liu Y."/>
            <person name="Zhang J."/>
            <person name="Feng J."/>
            <person name="Wang M."/>
            <person name="Wang M."/>
            <person name="Wang L."/>
            <person name="Yao B."/>
        </authorList>
    </citation>
    <scope>NUCLEOTIDE SEQUENCE [LARGE SCALE GENOMIC DNA]</scope>
    <source>
        <strain evidence="2">Wuqing</strain>
    </source>
</reference>
<dbReference type="InterPro" id="IPR011545">
    <property type="entry name" value="DEAD/DEAH_box_helicase_dom"/>
</dbReference>
<dbReference type="OMA" id="ALCHEKW"/>
<evidence type="ECO:0000313" key="3">
    <source>
        <dbReference type="Proteomes" id="UP000031668"/>
    </source>
</evidence>
<dbReference type="Proteomes" id="UP000031668">
    <property type="component" value="Unassembled WGS sequence"/>
</dbReference>
<dbReference type="GO" id="GO:0005524">
    <property type="term" value="F:ATP binding"/>
    <property type="evidence" value="ECO:0007669"/>
    <property type="project" value="InterPro"/>
</dbReference>
<comment type="caution">
    <text evidence="2">The sequence shown here is derived from an EMBL/GenBank/DDBJ whole genome shotgun (WGS) entry which is preliminary data.</text>
</comment>
<evidence type="ECO:0000313" key="2">
    <source>
        <dbReference type="EMBL" id="KII66857.1"/>
    </source>
</evidence>
<keyword evidence="2" id="KW-0378">Hydrolase</keyword>
<feature type="domain" description="Helicase ATP-binding" evidence="1">
    <location>
        <begin position="1"/>
        <end position="147"/>
    </location>
</feature>
<proteinExistence type="predicted"/>
<dbReference type="PROSITE" id="PS51192">
    <property type="entry name" value="HELICASE_ATP_BIND_1"/>
    <property type="match status" value="1"/>
</dbReference>
<dbReference type="EMBL" id="JWZT01003427">
    <property type="protein sequence ID" value="KII66857.1"/>
    <property type="molecule type" value="Genomic_DNA"/>
</dbReference>
<accession>A0A0C2MYX8</accession>
<keyword evidence="2" id="KW-0547">Nucleotide-binding</keyword>
<sequence>MKALCHEKWLDWSNKYKNFGLKCLEFTGDNENDSNELLEENRIILTTPEKWENFTRTWKNNTWFMQSIQVVCIDEVSRFRDQIHILSDPTRGGVIETVLSRMKTVLNHFMDDKEATENNRRIIAVSATLNNIKDISNWLTLKGKATNYYQFDDEYKSVRVEKLVLGYPKKDRVSDFGFDITLNFKLRTIIQQYSNGKPTLIVR</sequence>
<name>A0A0C2MYX8_THEKT</name>